<evidence type="ECO:0000313" key="3">
    <source>
        <dbReference type="EMBL" id="KAG2952339.1"/>
    </source>
</evidence>
<reference evidence="3" key="1">
    <citation type="submission" date="2018-10" db="EMBL/GenBank/DDBJ databases">
        <title>Effector identification in a new, highly contiguous assembly of the strawberry crown rot pathogen Phytophthora cactorum.</title>
        <authorList>
            <person name="Armitage A.D."/>
            <person name="Nellist C.F."/>
            <person name="Bates H."/>
            <person name="Vickerstaff R.J."/>
            <person name="Harrison R.J."/>
        </authorList>
    </citation>
    <scope>NUCLEOTIDE SEQUENCE</scope>
    <source>
        <strain evidence="1">15-7</strain>
        <strain evidence="2">4032</strain>
        <strain evidence="3">4040</strain>
        <strain evidence="4">P415</strain>
    </source>
</reference>
<dbReference type="EMBL" id="RCML01000036">
    <property type="protein sequence ID" value="KAG2996483.1"/>
    <property type="molecule type" value="Genomic_DNA"/>
</dbReference>
<dbReference type="Proteomes" id="UP000736787">
    <property type="component" value="Unassembled WGS sequence"/>
</dbReference>
<dbReference type="Proteomes" id="UP000774804">
    <property type="component" value="Unassembled WGS sequence"/>
</dbReference>
<dbReference type="EMBL" id="RCMG01000047">
    <property type="protein sequence ID" value="KAG2866030.1"/>
    <property type="molecule type" value="Genomic_DNA"/>
</dbReference>
<dbReference type="Proteomes" id="UP000697107">
    <property type="component" value="Unassembled WGS sequence"/>
</dbReference>
<evidence type="ECO:0000313" key="2">
    <source>
        <dbReference type="EMBL" id="KAG2940618.1"/>
    </source>
</evidence>
<dbReference type="EMBL" id="RCMI01000036">
    <property type="protein sequence ID" value="KAG2940618.1"/>
    <property type="molecule type" value="Genomic_DNA"/>
</dbReference>
<dbReference type="AlphaFoldDB" id="A0A8T1EC93"/>
<name>A0A8T1EC93_9STRA</name>
<organism evidence="3 5">
    <name type="scientific">Phytophthora cactorum</name>
    <dbReference type="NCBI Taxonomy" id="29920"/>
    <lineage>
        <taxon>Eukaryota</taxon>
        <taxon>Sar</taxon>
        <taxon>Stramenopiles</taxon>
        <taxon>Oomycota</taxon>
        <taxon>Peronosporomycetes</taxon>
        <taxon>Peronosporales</taxon>
        <taxon>Peronosporaceae</taxon>
        <taxon>Phytophthora</taxon>
    </lineage>
</organism>
<evidence type="ECO:0000313" key="4">
    <source>
        <dbReference type="EMBL" id="KAG2996483.1"/>
    </source>
</evidence>
<evidence type="ECO:0000313" key="1">
    <source>
        <dbReference type="EMBL" id="KAG2866030.1"/>
    </source>
</evidence>
<gene>
    <name evidence="1" type="ORF">PC113_g3179</name>
    <name evidence="2" type="ORF">PC115_g2464</name>
    <name evidence="3" type="ORF">PC117_g2893</name>
    <name evidence="4" type="ORF">PC118_g2455</name>
</gene>
<protein>
    <submittedName>
        <fullName evidence="3">Uncharacterized protein</fullName>
    </submittedName>
</protein>
<sequence>MAFSMLGRFFFEALFAFALVFIVIAVVALGKTILHGLFDL</sequence>
<dbReference type="EMBL" id="RCMK01000039">
    <property type="protein sequence ID" value="KAG2952339.1"/>
    <property type="molecule type" value="Genomic_DNA"/>
</dbReference>
<accession>A0A8T1EC93</accession>
<proteinExistence type="predicted"/>
<dbReference type="Proteomes" id="UP000735874">
    <property type="component" value="Unassembled WGS sequence"/>
</dbReference>
<evidence type="ECO:0000313" key="5">
    <source>
        <dbReference type="Proteomes" id="UP000736787"/>
    </source>
</evidence>
<comment type="caution">
    <text evidence="3">The sequence shown here is derived from an EMBL/GenBank/DDBJ whole genome shotgun (WGS) entry which is preliminary data.</text>
</comment>